<evidence type="ECO:0000256" key="2">
    <source>
        <dbReference type="ARBA" id="ARBA00022692"/>
    </source>
</evidence>
<feature type="transmembrane region" description="Helical" evidence="5">
    <location>
        <begin position="95"/>
        <end position="116"/>
    </location>
</feature>
<dbReference type="PANTHER" id="PTHR16201">
    <property type="entry name" value="SEVEN TRANSMEMBRANE PROTEIN 1-RELATED"/>
    <property type="match status" value="1"/>
</dbReference>
<dbReference type="InterPro" id="IPR006603">
    <property type="entry name" value="PQ-loop_rpt"/>
</dbReference>
<dbReference type="PANTHER" id="PTHR16201:SF34">
    <property type="entry name" value="LYSOSOMAL AMINO ACID TRANSPORTER 1"/>
    <property type="match status" value="1"/>
</dbReference>
<feature type="transmembrane region" description="Helical" evidence="5">
    <location>
        <begin position="214"/>
        <end position="231"/>
    </location>
</feature>
<evidence type="ECO:0000313" key="6">
    <source>
        <dbReference type="EMBL" id="CRZ09569.1"/>
    </source>
</evidence>
<accession>A0A0H5RLG3</accession>
<sequence>MSTHCQCDPLVKDGYAFNQFVGTYLAECVYTPVDHIPLICGLISTVIWIFALSPQIITNFKNKRTEALSPAFLLIWLCGDVFTFVGGIIAQQRATMIICAGYFCLNDLLLLAQMAYYSAKNRPLRKTAISLGSLSLIATGALSLTAHSVGSSPAGRALLENQIDICDAKSDNMNRFVIGCVISWIAGMLYFFSRIPQIMHTYKQKTFDGLNVKMFMLCIAANTFFGIQFIAEAILSTDFKAGEFCAKTLPSIIGSLGTLIFDAMLIGIYCTFRANDRRAKDIESR</sequence>
<protein>
    <submittedName>
        <fullName evidence="6">Uncharacterized protein</fullName>
    </submittedName>
</protein>
<evidence type="ECO:0000256" key="5">
    <source>
        <dbReference type="SAM" id="Phobius"/>
    </source>
</evidence>
<feature type="transmembrane region" description="Helical" evidence="5">
    <location>
        <begin position="36"/>
        <end position="57"/>
    </location>
</feature>
<reference evidence="6" key="1">
    <citation type="submission" date="2015-04" db="EMBL/GenBank/DDBJ databases">
        <title>The genome sequence of the plant pathogenic Rhizarian Plasmodiophora brassicae reveals insights in its biotrophic life cycle and the origin of chitin synthesis.</title>
        <authorList>
            <person name="Schwelm A."/>
            <person name="Fogelqvist J."/>
            <person name="Knaust A."/>
            <person name="Julke S."/>
            <person name="Lilja T."/>
            <person name="Dhandapani V."/>
            <person name="Bonilla-Rosso G."/>
            <person name="Karlsson M."/>
            <person name="Shevchenko A."/>
            <person name="Choi S.R."/>
            <person name="Kim H.G."/>
            <person name="Park J.Y."/>
            <person name="Lim Y.P."/>
            <person name="Ludwig-Muller J."/>
            <person name="Dixelius C."/>
        </authorList>
    </citation>
    <scope>NUCLEOTIDE SEQUENCE</scope>
    <source>
        <tissue evidence="6">Potato root galls</tissue>
    </source>
</reference>
<dbReference type="InterPro" id="IPR051415">
    <property type="entry name" value="LAAT-1"/>
</dbReference>
<evidence type="ECO:0000256" key="1">
    <source>
        <dbReference type="ARBA" id="ARBA00004141"/>
    </source>
</evidence>
<dbReference type="Pfam" id="PF04193">
    <property type="entry name" value="PQ-loop"/>
    <property type="match status" value="2"/>
</dbReference>
<feature type="transmembrane region" description="Helical" evidence="5">
    <location>
        <begin position="69"/>
        <end position="89"/>
    </location>
</feature>
<evidence type="ECO:0000256" key="3">
    <source>
        <dbReference type="ARBA" id="ARBA00022989"/>
    </source>
</evidence>
<name>A0A0H5RLG3_9EUKA</name>
<organism evidence="6">
    <name type="scientific">Spongospora subterranea</name>
    <dbReference type="NCBI Taxonomy" id="70186"/>
    <lineage>
        <taxon>Eukaryota</taxon>
        <taxon>Sar</taxon>
        <taxon>Rhizaria</taxon>
        <taxon>Endomyxa</taxon>
        <taxon>Phytomyxea</taxon>
        <taxon>Plasmodiophorida</taxon>
        <taxon>Plasmodiophoridae</taxon>
        <taxon>Spongospora</taxon>
    </lineage>
</organism>
<dbReference type="SMART" id="SM00679">
    <property type="entry name" value="CTNS"/>
    <property type="match status" value="2"/>
</dbReference>
<dbReference type="Gene3D" id="1.20.1280.290">
    <property type="match status" value="2"/>
</dbReference>
<feature type="transmembrane region" description="Helical" evidence="5">
    <location>
        <begin position="251"/>
        <end position="272"/>
    </location>
</feature>
<feature type="transmembrane region" description="Helical" evidence="5">
    <location>
        <begin position="176"/>
        <end position="193"/>
    </location>
</feature>
<dbReference type="EMBL" id="HACM01009127">
    <property type="protein sequence ID" value="CRZ09569.1"/>
    <property type="molecule type" value="Transcribed_RNA"/>
</dbReference>
<dbReference type="AlphaFoldDB" id="A0A0H5RLG3"/>
<comment type="subcellular location">
    <subcellularLocation>
        <location evidence="1">Membrane</location>
        <topology evidence="1">Multi-pass membrane protein</topology>
    </subcellularLocation>
</comment>
<dbReference type="GO" id="GO:0015174">
    <property type="term" value="F:basic amino acid transmembrane transporter activity"/>
    <property type="evidence" value="ECO:0007669"/>
    <property type="project" value="TreeGrafter"/>
</dbReference>
<dbReference type="GO" id="GO:0098852">
    <property type="term" value="C:lytic vacuole membrane"/>
    <property type="evidence" value="ECO:0007669"/>
    <property type="project" value="UniProtKB-ARBA"/>
</dbReference>
<evidence type="ECO:0000256" key="4">
    <source>
        <dbReference type="ARBA" id="ARBA00023136"/>
    </source>
</evidence>
<keyword evidence="2 5" id="KW-0812">Transmembrane</keyword>
<keyword evidence="4 5" id="KW-0472">Membrane</keyword>
<proteinExistence type="predicted"/>
<dbReference type="FunFam" id="1.20.1280.290:FF:000009">
    <property type="entry name" value="PQ loop repeat family protein"/>
    <property type="match status" value="1"/>
</dbReference>
<feature type="transmembrane region" description="Helical" evidence="5">
    <location>
        <begin position="128"/>
        <end position="149"/>
    </location>
</feature>
<keyword evidence="3 5" id="KW-1133">Transmembrane helix</keyword>